<evidence type="ECO:0000313" key="15">
    <source>
        <dbReference type="Proteomes" id="UP000450676"/>
    </source>
</evidence>
<dbReference type="SUPFAM" id="SSF55083">
    <property type="entry name" value="6-hydroxymethyl-7,8-dihydropterin pyrophosphokinase, HPPK"/>
    <property type="match status" value="1"/>
</dbReference>
<evidence type="ECO:0000256" key="3">
    <source>
        <dbReference type="ARBA" id="ARBA00013253"/>
    </source>
</evidence>
<evidence type="ECO:0000256" key="1">
    <source>
        <dbReference type="ARBA" id="ARBA00005051"/>
    </source>
</evidence>
<proteinExistence type="inferred from homology"/>
<dbReference type="InterPro" id="IPR000550">
    <property type="entry name" value="Hppk"/>
</dbReference>
<dbReference type="EC" id="2.7.6.3" evidence="3"/>
<dbReference type="EMBL" id="WWCU01000003">
    <property type="protein sequence ID" value="MYN06474.1"/>
    <property type="molecule type" value="Genomic_DNA"/>
</dbReference>
<dbReference type="Pfam" id="PF01288">
    <property type="entry name" value="HPPK"/>
    <property type="match status" value="1"/>
</dbReference>
<dbReference type="CDD" id="cd00483">
    <property type="entry name" value="HPPK"/>
    <property type="match status" value="1"/>
</dbReference>
<comment type="similarity">
    <text evidence="2">Belongs to the HPPK family.</text>
</comment>
<dbReference type="GO" id="GO:0046656">
    <property type="term" value="P:folic acid biosynthetic process"/>
    <property type="evidence" value="ECO:0007669"/>
    <property type="project" value="UniProtKB-KW"/>
</dbReference>
<evidence type="ECO:0000256" key="10">
    <source>
        <dbReference type="ARBA" id="ARBA00029409"/>
    </source>
</evidence>
<evidence type="ECO:0000313" key="14">
    <source>
        <dbReference type="EMBL" id="MYN06474.1"/>
    </source>
</evidence>
<comment type="function">
    <text evidence="10">Catalyzes the transfer of pyrophosphate from adenosine triphosphate (ATP) to 6-hydroxymethyl-7,8-dihydropterin, an enzymatic step in folate biosynthesis pathway.</text>
</comment>
<keyword evidence="7 14" id="KW-0418">Kinase</keyword>
<dbReference type="GO" id="GO:0016301">
    <property type="term" value="F:kinase activity"/>
    <property type="evidence" value="ECO:0007669"/>
    <property type="project" value="UniProtKB-KW"/>
</dbReference>
<dbReference type="Gene3D" id="3.30.70.560">
    <property type="entry name" value="7,8-Dihydro-6-hydroxymethylpterin-pyrophosphokinase HPPK"/>
    <property type="match status" value="1"/>
</dbReference>
<dbReference type="RefSeq" id="WP_161070864.1">
    <property type="nucleotide sequence ID" value="NZ_CP086370.1"/>
</dbReference>
<keyword evidence="5 14" id="KW-0808">Transferase</keyword>
<gene>
    <name evidence="14" type="primary">folK</name>
    <name evidence="14" type="ORF">GTP77_03905</name>
</gene>
<feature type="domain" description="7,8-dihydro-6-hydroxymethylpterin-pyrophosphokinase" evidence="13">
    <location>
        <begin position="95"/>
        <end position="106"/>
    </location>
</feature>
<protein>
    <recommendedName>
        <fullName evidence="4">2-amino-4-hydroxy-6-hydroxymethyldihydropteridine pyrophosphokinase</fullName>
        <ecNumber evidence="3">2.7.6.3</ecNumber>
    </recommendedName>
    <alternativeName>
        <fullName evidence="11">6-hydroxymethyl-7,8-dihydropterin pyrophosphokinase</fullName>
    </alternativeName>
    <alternativeName>
        <fullName evidence="12">7,8-dihydro-6-hydroxymethylpterin-pyrophosphokinase</fullName>
    </alternativeName>
</protein>
<comment type="pathway">
    <text evidence="1">Cofactor biosynthesis; tetrahydrofolate biosynthesis; 2-amino-4-hydroxy-6-hydroxymethyl-7,8-dihydropteridine diphosphate from 7,8-dihydroneopterin triphosphate: step 4/4.</text>
</comment>
<accession>A0A7X4KJV7</accession>
<evidence type="ECO:0000256" key="8">
    <source>
        <dbReference type="ARBA" id="ARBA00022840"/>
    </source>
</evidence>
<dbReference type="GO" id="GO:0003848">
    <property type="term" value="F:2-amino-4-hydroxy-6-hydroxymethyldihydropteridine diphosphokinase activity"/>
    <property type="evidence" value="ECO:0007669"/>
    <property type="project" value="UniProtKB-EC"/>
</dbReference>
<comment type="caution">
    <text evidence="14">The sequence shown here is derived from an EMBL/GenBank/DDBJ whole genome shotgun (WGS) entry which is preliminary data.</text>
</comment>
<evidence type="ECO:0000256" key="2">
    <source>
        <dbReference type="ARBA" id="ARBA00005810"/>
    </source>
</evidence>
<evidence type="ECO:0000259" key="13">
    <source>
        <dbReference type="PROSITE" id="PS00794"/>
    </source>
</evidence>
<evidence type="ECO:0000256" key="4">
    <source>
        <dbReference type="ARBA" id="ARBA00016218"/>
    </source>
</evidence>
<dbReference type="AlphaFoldDB" id="A0A7X4KJV7"/>
<organism evidence="14 15">
    <name type="scientific">Pseudoduganella aquatica</name>
    <dbReference type="NCBI Taxonomy" id="2660641"/>
    <lineage>
        <taxon>Bacteria</taxon>
        <taxon>Pseudomonadati</taxon>
        <taxon>Pseudomonadota</taxon>
        <taxon>Betaproteobacteria</taxon>
        <taxon>Burkholderiales</taxon>
        <taxon>Oxalobacteraceae</taxon>
        <taxon>Telluria group</taxon>
        <taxon>Pseudoduganella</taxon>
    </lineage>
</organism>
<dbReference type="PANTHER" id="PTHR43071:SF1">
    <property type="entry name" value="2-AMINO-4-HYDROXY-6-HYDROXYMETHYLDIHYDROPTERIDINE PYROPHOSPHOKINASE"/>
    <property type="match status" value="1"/>
</dbReference>
<keyword evidence="8" id="KW-0067">ATP-binding</keyword>
<evidence type="ECO:0000256" key="7">
    <source>
        <dbReference type="ARBA" id="ARBA00022777"/>
    </source>
</evidence>
<dbReference type="GO" id="GO:0046654">
    <property type="term" value="P:tetrahydrofolate biosynthetic process"/>
    <property type="evidence" value="ECO:0007669"/>
    <property type="project" value="UniProtKB-UniPathway"/>
</dbReference>
<evidence type="ECO:0000256" key="11">
    <source>
        <dbReference type="ARBA" id="ARBA00029766"/>
    </source>
</evidence>
<evidence type="ECO:0000256" key="12">
    <source>
        <dbReference type="ARBA" id="ARBA00033413"/>
    </source>
</evidence>
<reference evidence="14 15" key="1">
    <citation type="submission" date="2019-12" db="EMBL/GenBank/DDBJ databases">
        <title>Novel species isolated from a subtropical stream in China.</title>
        <authorList>
            <person name="Lu H."/>
        </authorList>
    </citation>
    <scope>NUCLEOTIDE SEQUENCE [LARGE SCALE GENOMIC DNA]</scope>
    <source>
        <strain evidence="14 15">FT127W</strain>
    </source>
</reference>
<dbReference type="UniPathway" id="UPA00077">
    <property type="reaction ID" value="UER00155"/>
</dbReference>
<evidence type="ECO:0000256" key="5">
    <source>
        <dbReference type="ARBA" id="ARBA00022679"/>
    </source>
</evidence>
<evidence type="ECO:0000256" key="6">
    <source>
        <dbReference type="ARBA" id="ARBA00022741"/>
    </source>
</evidence>
<dbReference type="GO" id="GO:0005524">
    <property type="term" value="F:ATP binding"/>
    <property type="evidence" value="ECO:0007669"/>
    <property type="project" value="UniProtKB-KW"/>
</dbReference>
<dbReference type="InterPro" id="IPR035907">
    <property type="entry name" value="Hppk_sf"/>
</dbReference>
<dbReference type="PROSITE" id="PS00794">
    <property type="entry name" value="HPPK"/>
    <property type="match status" value="1"/>
</dbReference>
<dbReference type="PANTHER" id="PTHR43071">
    <property type="entry name" value="2-AMINO-4-HYDROXY-6-HYDROXYMETHYLDIHYDROPTERIDINE PYROPHOSPHOKINASE"/>
    <property type="match status" value="1"/>
</dbReference>
<name>A0A7X4KJV7_9BURK</name>
<keyword evidence="15" id="KW-1185">Reference proteome</keyword>
<dbReference type="NCBIfam" id="TIGR01498">
    <property type="entry name" value="folK"/>
    <property type="match status" value="1"/>
</dbReference>
<keyword evidence="9" id="KW-0289">Folate biosynthesis</keyword>
<keyword evidence="6" id="KW-0547">Nucleotide-binding</keyword>
<sequence>MNAVLSTMSTTAYIGIGANLGDAQANVQDAIARLRALPGSTVSAVSSLYRTAPIDSSGDDYINAVACLETELGPEELLQALQGIELAHGRERPYRNAPRTLDLDVLLYGQQEIKTPALQVPHPRMCERAFVIIPLLEIDRSINIPGRLRAACFESAVAGQGITRL</sequence>
<evidence type="ECO:0000256" key="9">
    <source>
        <dbReference type="ARBA" id="ARBA00022909"/>
    </source>
</evidence>
<dbReference type="Proteomes" id="UP000450676">
    <property type="component" value="Unassembled WGS sequence"/>
</dbReference>